<comment type="caution">
    <text evidence="2">The sequence shown here is derived from an EMBL/GenBank/DDBJ whole genome shotgun (WGS) entry which is preliminary data.</text>
</comment>
<sequence length="167" mass="19361">MGHRSKTKSIKAKAPSSSKRVPAHHVAKSYHVPESATEIPKDSVNRRIVFRFDCVDLEADCPWSLAHMSDEEHRLLLLKMRDFEKATVGEIISPSYQAFTCYPDFTQCPNQTPQDRLAKYYEREGDALARFRLGGTERLYGFLVGNEFHILWWDPNHEVWPSTRKHT</sequence>
<feature type="compositionally biased region" description="Basic residues" evidence="1">
    <location>
        <begin position="1"/>
        <end position="11"/>
    </location>
</feature>
<dbReference type="EMBL" id="AVQD01000003">
    <property type="protein sequence ID" value="KOA43008.1"/>
    <property type="molecule type" value="Genomic_DNA"/>
</dbReference>
<dbReference type="PATRIC" id="fig|1365965.3.peg.457"/>
<name>A0A0L7B6V8_BIFBR</name>
<feature type="region of interest" description="Disordered" evidence="1">
    <location>
        <begin position="1"/>
        <end position="35"/>
    </location>
</feature>
<evidence type="ECO:0000313" key="3">
    <source>
        <dbReference type="Proteomes" id="UP000037193"/>
    </source>
</evidence>
<reference evidence="2 3" key="1">
    <citation type="journal article" date="2015" name="Int J Genomics">
        <title>Comparative Genomics Revealed Genetic Diversity and Species/Strain-Level Differences in Carbohydrate Metabolism of Three Probiotic Bifidobacterial Species.</title>
        <authorList>
            <person name="Odamaki T."/>
            <person name="Horigome A."/>
            <person name="Sugahara H."/>
            <person name="Hashikura N."/>
            <person name="Minami J."/>
            <person name="Xiao J.Z."/>
            <person name="Abe F."/>
        </authorList>
    </citation>
    <scope>NUCLEOTIDE SEQUENCE [LARGE SCALE GENOMIC DNA]</scope>
    <source>
        <strain evidence="2 3">MCC 1128</strain>
    </source>
</reference>
<dbReference type="AlphaFoldDB" id="A0A0L7B6V8"/>
<organism evidence="2 3">
    <name type="scientific">Bifidobacterium breve MCC 1128</name>
    <dbReference type="NCBI Taxonomy" id="1365965"/>
    <lineage>
        <taxon>Bacteria</taxon>
        <taxon>Bacillati</taxon>
        <taxon>Actinomycetota</taxon>
        <taxon>Actinomycetes</taxon>
        <taxon>Bifidobacteriales</taxon>
        <taxon>Bifidobacteriaceae</taxon>
        <taxon>Bifidobacterium</taxon>
    </lineage>
</organism>
<protein>
    <submittedName>
        <fullName evidence="2">Uncharacterized protein</fullName>
    </submittedName>
</protein>
<evidence type="ECO:0000313" key="2">
    <source>
        <dbReference type="EMBL" id="KOA43008.1"/>
    </source>
</evidence>
<gene>
    <name evidence="2" type="ORF">BBM1128_02255</name>
</gene>
<proteinExistence type="predicted"/>
<dbReference type="Proteomes" id="UP000037193">
    <property type="component" value="Unassembled WGS sequence"/>
</dbReference>
<accession>A0A0L7B6V8</accession>
<evidence type="ECO:0000256" key="1">
    <source>
        <dbReference type="SAM" id="MobiDB-lite"/>
    </source>
</evidence>